<organism evidence="2 3">
    <name type="scientific">Streptomyces sirii</name>
    <dbReference type="NCBI Taxonomy" id="3127701"/>
    <lineage>
        <taxon>Bacteria</taxon>
        <taxon>Bacillati</taxon>
        <taxon>Actinomycetota</taxon>
        <taxon>Actinomycetes</taxon>
        <taxon>Kitasatosporales</taxon>
        <taxon>Streptomycetaceae</taxon>
        <taxon>Streptomyces</taxon>
    </lineage>
</organism>
<keyword evidence="3" id="KW-1185">Reference proteome</keyword>
<keyword evidence="1" id="KW-0812">Transmembrane</keyword>
<accession>A0ABZ2QQV8</accession>
<evidence type="ECO:0000313" key="3">
    <source>
        <dbReference type="Proteomes" id="UP001626628"/>
    </source>
</evidence>
<dbReference type="Proteomes" id="UP001626628">
    <property type="component" value="Chromosome"/>
</dbReference>
<evidence type="ECO:0000313" key="2">
    <source>
        <dbReference type="EMBL" id="WXK77568.1"/>
    </source>
</evidence>
<keyword evidence="1" id="KW-0472">Membrane</keyword>
<protein>
    <recommendedName>
        <fullName evidence="4">Integral membrane protein</fullName>
    </recommendedName>
</protein>
<name>A0ABZ2QQV8_9ACTN</name>
<proteinExistence type="predicted"/>
<dbReference type="EMBL" id="CP147982">
    <property type="protein sequence ID" value="WXK77568.1"/>
    <property type="molecule type" value="Genomic_DNA"/>
</dbReference>
<dbReference type="RefSeq" id="WP_399149753.1">
    <property type="nucleotide sequence ID" value="NZ_CP147982.1"/>
</dbReference>
<evidence type="ECO:0008006" key="4">
    <source>
        <dbReference type="Google" id="ProtNLM"/>
    </source>
</evidence>
<gene>
    <name evidence="2" type="ORF">WAB15_17055</name>
</gene>
<evidence type="ECO:0000256" key="1">
    <source>
        <dbReference type="SAM" id="Phobius"/>
    </source>
</evidence>
<reference evidence="2 3" key="1">
    <citation type="submission" date="2024-03" db="EMBL/GenBank/DDBJ databases">
        <title>The complete genome of Streptomyces sirii sp.nov.</title>
        <authorList>
            <person name="Zakalyukina Y.V."/>
            <person name="Belik A.R."/>
            <person name="Biryukov M.V."/>
            <person name="Baturina O.A."/>
            <person name="Kabilov M.R."/>
        </authorList>
    </citation>
    <scope>NUCLEOTIDE SEQUENCE [LARGE SCALE GENOMIC DNA]</scope>
    <source>
        <strain evidence="2 3">BP-8</strain>
    </source>
</reference>
<keyword evidence="1" id="KW-1133">Transmembrane helix</keyword>
<feature type="transmembrane region" description="Helical" evidence="1">
    <location>
        <begin position="103"/>
        <end position="122"/>
    </location>
</feature>
<sequence>MATHDPELRKELDATLQTRKELGPAYESELVESFLEKLDESVERRVRRQLAEQQLHVARGARPPHTAQSGNSDFWERFGVAALSLVLAVPLSAIAVSSAELPGLVVCWAGIAAVNAVHSVGIRRLLRRRDERRGGEWV</sequence>
<feature type="transmembrane region" description="Helical" evidence="1">
    <location>
        <begin position="78"/>
        <end position="97"/>
    </location>
</feature>